<organism evidence="6 7">
    <name type="scientific">Heyndrickxia ginsengihumi</name>
    <dbReference type="NCBI Taxonomy" id="363870"/>
    <lineage>
        <taxon>Bacteria</taxon>
        <taxon>Bacillati</taxon>
        <taxon>Bacillota</taxon>
        <taxon>Bacilli</taxon>
        <taxon>Bacillales</taxon>
        <taxon>Bacillaceae</taxon>
        <taxon>Heyndrickxia</taxon>
    </lineage>
</organism>
<dbReference type="InterPro" id="IPR027417">
    <property type="entry name" value="P-loop_NTPase"/>
</dbReference>
<evidence type="ECO:0000256" key="3">
    <source>
        <dbReference type="ARBA" id="ARBA00013368"/>
    </source>
</evidence>
<reference evidence="6 7" key="2">
    <citation type="submission" date="2020-03" db="EMBL/GenBank/DDBJ databases">
        <title>Bacillus aquiflavi sp. nov., isolated from yellow water of strong flavor Chinese baijiu in Yibin region of China.</title>
        <authorList>
            <person name="Xie J."/>
        </authorList>
    </citation>
    <scope>NUCLEOTIDE SEQUENCE [LARGE SCALE GENOMIC DNA]</scope>
    <source>
        <strain evidence="6 7">Gsoil 114</strain>
    </source>
</reference>
<dbReference type="SUPFAM" id="SSF57997">
    <property type="entry name" value="Tropomyosin"/>
    <property type="match status" value="1"/>
</dbReference>
<feature type="domain" description="Rad50/SbcC-type AAA" evidence="5">
    <location>
        <begin position="6"/>
        <end position="218"/>
    </location>
</feature>
<feature type="coiled-coil region" evidence="4">
    <location>
        <begin position="241"/>
        <end position="466"/>
    </location>
</feature>
<evidence type="ECO:0000313" key="6">
    <source>
        <dbReference type="EMBL" id="NEY20578.1"/>
    </source>
</evidence>
<evidence type="ECO:0000256" key="1">
    <source>
        <dbReference type="ARBA" id="ARBA00006930"/>
    </source>
</evidence>
<feature type="coiled-coil region" evidence="4">
    <location>
        <begin position="622"/>
        <end position="659"/>
    </location>
</feature>
<dbReference type="RefSeq" id="WP_163174016.1">
    <property type="nucleotide sequence ID" value="NZ_JAAIWK010000018.1"/>
</dbReference>
<keyword evidence="4" id="KW-0175">Coiled coil</keyword>
<dbReference type="GO" id="GO:0006302">
    <property type="term" value="P:double-strand break repair"/>
    <property type="evidence" value="ECO:0007669"/>
    <property type="project" value="InterPro"/>
</dbReference>
<dbReference type="SUPFAM" id="SSF52540">
    <property type="entry name" value="P-loop containing nucleoside triphosphate hydrolases"/>
    <property type="match status" value="1"/>
</dbReference>
<comment type="caution">
    <text evidence="6">The sequence shown here is derived from an EMBL/GenBank/DDBJ whole genome shotgun (WGS) entry which is preliminary data.</text>
</comment>
<reference evidence="6 7" key="1">
    <citation type="submission" date="2020-02" db="EMBL/GenBank/DDBJ databases">
        <authorList>
            <person name="Feng H."/>
        </authorList>
    </citation>
    <scope>NUCLEOTIDE SEQUENCE [LARGE SCALE GENOMIC DNA]</scope>
    <source>
        <strain evidence="6 7">Gsoil 114</strain>
    </source>
</reference>
<gene>
    <name evidence="6" type="ORF">G4D61_11490</name>
</gene>
<evidence type="ECO:0000256" key="4">
    <source>
        <dbReference type="SAM" id="Coils"/>
    </source>
</evidence>
<dbReference type="PANTHER" id="PTHR32114">
    <property type="entry name" value="ABC TRANSPORTER ABCH.3"/>
    <property type="match status" value="1"/>
</dbReference>
<evidence type="ECO:0000313" key="7">
    <source>
        <dbReference type="Proteomes" id="UP000476934"/>
    </source>
</evidence>
<dbReference type="Pfam" id="PF13558">
    <property type="entry name" value="SbcC_Walker_B"/>
    <property type="match status" value="1"/>
</dbReference>
<dbReference type="Pfam" id="PF13476">
    <property type="entry name" value="AAA_23"/>
    <property type="match status" value="1"/>
</dbReference>
<dbReference type="PANTHER" id="PTHR32114:SF2">
    <property type="entry name" value="ABC TRANSPORTER ABCH.3"/>
    <property type="match status" value="1"/>
</dbReference>
<dbReference type="Gene3D" id="3.40.50.300">
    <property type="entry name" value="P-loop containing nucleotide triphosphate hydrolases"/>
    <property type="match status" value="2"/>
</dbReference>
<evidence type="ECO:0000259" key="5">
    <source>
        <dbReference type="Pfam" id="PF13476"/>
    </source>
</evidence>
<dbReference type="EMBL" id="JAAIWK010000018">
    <property type="protein sequence ID" value="NEY20578.1"/>
    <property type="molecule type" value="Genomic_DNA"/>
</dbReference>
<sequence length="1044" mass="122240">MRPLVLTMQAFGPYAQKEVIDFTKLGNQTMFVISGKTGAGKTTIFDGICFAIYGRASGEDRIGNELRSQFANDETETEVSLTFSLRNQQYYIWRAPQQEKKKTRGEGYKTIGARAELYQLNEHGDKQIIAANVRETDEKIKELLQLDVNQFRQILMIPQGEFRKLLVSDSKEKEVILQRLFHTELYKRIEEKLKDEATLLKKTVESKLEERSKVLREISFRENEELKILLQEEHPNDVLILPLLDQEIKRHIQLLEQLQLQYNQKKYDRDHAKKKYDDAEALIKQLEEKNQLMHEKEALEVKKQEIQLKQVEIEFAYKAQKLEHQEKICHRLKKEKDDRANELKAAEMRLLKAEQTLQEAEHQYKQQVDKEPLRLSIQEQLTTLNNMREQVETLAKREMDVEHYKHQYNQYKKQTATLEQNLRDATKKLTSLREQQLEANNTKIQIVETERELEIVTDTVQRIEKVINEWKRINNANQLFLEKDRQLHDIKLQLKDANSTYDYLQDKWRLAQASILAEQLTEGVPCPVCGSTHHPRAAEKHGEIPSELDLKSAKEKLTMLENRRAEIEASCSQLQAEIKIMTERVDDLMMTIKKKNPEVELKDIDLFQKQLQKEKITIVSRLQSQQQKVEALEKINSELKNLEDKQNCLSEALEKSIQQERTMEHQYFDKKSAYEYALQSLPEAIRTKAQFEKQIHDLNVKKQELEQQFEFARTQVQRQKEHVSACIAAYGQLQDLVKKIEEQLKVERQQFIHLLEEQGFNSFQHYHDSKRDQQTISLLEKSVQVYREEYRSVCDRLQYMVNKLKDVEMPDVQMLKKQFMELEQSLTDLLNEQTSIKIQIQKHSDIKQKVETINEQMKKSEQQYKFIGHLADIAKGQNTYRITFERFVLAAFLDDILQVANYRLYKMTSGRYKLRRKKERSKGNVQSGLELLIFDEYTGQERHVKTLSGGESFKAALSLALGLADVVQQYAGGVSLETMFIDEGFGTLDPESLDQAIESLIEIQSSGRLVGIISHVPELKERINARLEVISTQTGSHTAFQFLQ</sequence>
<feature type="coiled-coil region" evidence="4">
    <location>
        <begin position="550"/>
        <end position="591"/>
    </location>
</feature>
<dbReference type="AlphaFoldDB" id="A0A6M0PB90"/>
<keyword evidence="7" id="KW-1185">Reference proteome</keyword>
<feature type="coiled-coil region" evidence="4">
    <location>
        <begin position="688"/>
        <end position="757"/>
    </location>
</feature>
<evidence type="ECO:0000256" key="2">
    <source>
        <dbReference type="ARBA" id="ARBA00011322"/>
    </source>
</evidence>
<dbReference type="InterPro" id="IPR038729">
    <property type="entry name" value="Rad50/SbcC_AAA"/>
</dbReference>
<dbReference type="Proteomes" id="UP000476934">
    <property type="component" value="Unassembled WGS sequence"/>
</dbReference>
<protein>
    <recommendedName>
        <fullName evidence="3">Nuclease SbcCD subunit C</fullName>
    </recommendedName>
</protein>
<comment type="subunit">
    <text evidence="2">Heterodimer of SbcC and SbcD.</text>
</comment>
<name>A0A6M0PB90_9BACI</name>
<comment type="similarity">
    <text evidence="1">Belongs to the SMC family. SbcC subfamily.</text>
</comment>
<proteinExistence type="inferred from homology"/>
<feature type="coiled-coil region" evidence="4">
    <location>
        <begin position="812"/>
        <end position="863"/>
    </location>
</feature>
<dbReference type="GO" id="GO:0016887">
    <property type="term" value="F:ATP hydrolysis activity"/>
    <property type="evidence" value="ECO:0007669"/>
    <property type="project" value="InterPro"/>
</dbReference>
<accession>A0A6M0PB90</accession>